<feature type="compositionally biased region" description="Basic and acidic residues" evidence="1">
    <location>
        <begin position="353"/>
        <end position="363"/>
    </location>
</feature>
<feature type="region of interest" description="Disordered" evidence="1">
    <location>
        <begin position="32"/>
        <end position="71"/>
    </location>
</feature>
<feature type="compositionally biased region" description="Low complexity" evidence="1">
    <location>
        <begin position="498"/>
        <end position="508"/>
    </location>
</feature>
<dbReference type="InterPro" id="IPR039712">
    <property type="entry name" value="Meu6"/>
</dbReference>
<dbReference type="PROSITE" id="PS50003">
    <property type="entry name" value="PH_DOMAIN"/>
    <property type="match status" value="1"/>
</dbReference>
<feature type="compositionally biased region" description="Basic and acidic residues" evidence="1">
    <location>
        <begin position="318"/>
        <end position="331"/>
    </location>
</feature>
<dbReference type="Gene3D" id="2.30.29.30">
    <property type="entry name" value="Pleckstrin-homology domain (PH domain)/Phosphotyrosine-binding domain (PTB)"/>
    <property type="match status" value="1"/>
</dbReference>
<feature type="compositionally biased region" description="Polar residues" evidence="1">
    <location>
        <begin position="414"/>
        <end position="423"/>
    </location>
</feature>
<dbReference type="Pfam" id="PF15406">
    <property type="entry name" value="PH_6"/>
    <property type="match status" value="1"/>
</dbReference>
<feature type="compositionally biased region" description="Low complexity" evidence="1">
    <location>
        <begin position="32"/>
        <end position="59"/>
    </location>
</feature>
<evidence type="ECO:0000259" key="2">
    <source>
        <dbReference type="PROSITE" id="PS50003"/>
    </source>
</evidence>
<dbReference type="SUPFAM" id="SSF50729">
    <property type="entry name" value="PH domain-like"/>
    <property type="match status" value="1"/>
</dbReference>
<feature type="domain" description="PH" evidence="2">
    <location>
        <begin position="67"/>
        <end position="194"/>
    </location>
</feature>
<dbReference type="InParanoid" id="C1G712"/>
<sequence length="588" mass="61968">MSEVRKPAEDMAVVAPAVEPATDATAGAAAAAAAAATASPAETPAQTPAPAADAAVAADEPAKEEVKPATDGVLGHKSPGLVKGFRFSKRFFWFSDDAVEVKQLAAYFQNEKLSIAHPTAAWASQTGKGLLFYAKRAEDKATPTGIVNLADISDIVKESGHEFQFKVAGHKHVFQAGSDDERASWIAALEAKAAEAKREKETVTSSEGYKAELEKLTKPPVVAAAAPKKSLEKKEPAKAEEGEEKKEEEKKPEQKEKSRSQSRKRASIFGSFLGKKEEEKKEEKTEGKEEPEVAAPAVETSAPVAEAAETPVPTPAAEEPKAEEKKPEAKPESPTAGRSKRASIFGNIFHKVSNQDKVEKDSAVKNTETHVSSTAPQLGDPVDVSTSEPTKPETVTAAAEPPQPAKEGEEPVASPTSAKNSFLNFIKKHDDKKEIKANDKVEKKPEEALEASAVEANASPATKDKRRTSLFGTLGKKEKKPEVTSDGEQAGDEEAKSKSSASSPLPKLGGVFHRVSKPGKKDKETAPAATPAESEPIPEGAEKPEPVSKDTPAEPTAAVNGSEAPEEIKDDAAAVPAASSSQPVQAAA</sequence>
<name>C1G712_PARBD</name>
<dbReference type="OMA" id="WAAHTGK"/>
<feature type="compositionally biased region" description="Basic and acidic residues" evidence="1">
    <location>
        <begin position="540"/>
        <end position="552"/>
    </location>
</feature>
<keyword evidence="4" id="KW-1185">Reference proteome</keyword>
<feature type="compositionally biased region" description="Low complexity" evidence="1">
    <location>
        <begin position="526"/>
        <end position="539"/>
    </location>
</feature>
<dbReference type="Proteomes" id="UP000001628">
    <property type="component" value="Unassembled WGS sequence"/>
</dbReference>
<feature type="compositionally biased region" description="Basic and acidic residues" evidence="1">
    <location>
        <begin position="229"/>
        <end position="259"/>
    </location>
</feature>
<protein>
    <recommendedName>
        <fullName evidence="2">PH domain-containing protein</fullName>
    </recommendedName>
</protein>
<dbReference type="InterPro" id="IPR001849">
    <property type="entry name" value="PH_domain"/>
</dbReference>
<dbReference type="InterPro" id="IPR011993">
    <property type="entry name" value="PH-like_dom_sf"/>
</dbReference>
<dbReference type="KEGG" id="pbn:PADG_02967"/>
<dbReference type="VEuPathDB" id="FungiDB:PADG_02967"/>
<dbReference type="eggNOG" id="ENOG502S2JB">
    <property type="taxonomic scope" value="Eukaryota"/>
</dbReference>
<feature type="region of interest" description="Disordered" evidence="1">
    <location>
        <begin position="220"/>
        <end position="588"/>
    </location>
</feature>
<dbReference type="PANTHER" id="PTHR42073:SF1">
    <property type="entry name" value="MEIOTIC EXPRESSION UP-REGULATED PROTEIN 6"/>
    <property type="match status" value="1"/>
</dbReference>
<feature type="compositionally biased region" description="Low complexity" evidence="1">
    <location>
        <begin position="573"/>
        <end position="588"/>
    </location>
</feature>
<dbReference type="AlphaFoldDB" id="C1G712"/>
<dbReference type="RefSeq" id="XP_010758666.1">
    <property type="nucleotide sequence ID" value="XM_010760364.1"/>
</dbReference>
<proteinExistence type="predicted"/>
<dbReference type="PANTHER" id="PTHR42073">
    <property type="entry name" value="MEIOTIC EXPRESSION UP-REGULATED PROTEIN 6"/>
    <property type="match status" value="1"/>
</dbReference>
<dbReference type="CDD" id="cd00821">
    <property type="entry name" value="PH"/>
    <property type="match status" value="1"/>
</dbReference>
<evidence type="ECO:0000313" key="4">
    <source>
        <dbReference type="Proteomes" id="UP000001628"/>
    </source>
</evidence>
<dbReference type="InterPro" id="IPR039483">
    <property type="entry name" value="Meu6_PH_dom"/>
</dbReference>
<dbReference type="GeneID" id="22582355"/>
<dbReference type="EMBL" id="KN275959">
    <property type="protein sequence ID" value="EEH46869.1"/>
    <property type="molecule type" value="Genomic_DNA"/>
</dbReference>
<dbReference type="SMART" id="SM00233">
    <property type="entry name" value="PH"/>
    <property type="match status" value="1"/>
</dbReference>
<evidence type="ECO:0000256" key="1">
    <source>
        <dbReference type="SAM" id="MobiDB-lite"/>
    </source>
</evidence>
<gene>
    <name evidence="3" type="ORF">PADG_02967</name>
</gene>
<feature type="compositionally biased region" description="Basic and acidic residues" evidence="1">
    <location>
        <begin position="274"/>
        <end position="291"/>
    </location>
</feature>
<accession>C1G712</accession>
<dbReference type="HOGENOM" id="CLU_014855_0_0_1"/>
<evidence type="ECO:0000313" key="3">
    <source>
        <dbReference type="EMBL" id="EEH46869.1"/>
    </source>
</evidence>
<feature type="compositionally biased region" description="Low complexity" evidence="1">
    <location>
        <begin position="293"/>
        <end position="317"/>
    </location>
</feature>
<reference evidence="3 4" key="1">
    <citation type="journal article" date="2011" name="PLoS Genet.">
        <title>Comparative genomic analysis of human fungal pathogens causing paracoccidioidomycosis.</title>
        <authorList>
            <person name="Desjardins C.A."/>
            <person name="Champion M.D."/>
            <person name="Holder J.W."/>
            <person name="Muszewska A."/>
            <person name="Goldberg J."/>
            <person name="Bailao A.M."/>
            <person name="Brigido M.M."/>
            <person name="Ferreira M.E."/>
            <person name="Garcia A.M."/>
            <person name="Grynberg M."/>
            <person name="Gujja S."/>
            <person name="Heiman D.I."/>
            <person name="Henn M.R."/>
            <person name="Kodira C.D."/>
            <person name="Leon-Narvaez H."/>
            <person name="Longo L.V."/>
            <person name="Ma L.J."/>
            <person name="Malavazi I."/>
            <person name="Matsuo A.L."/>
            <person name="Morais F.V."/>
            <person name="Pereira M."/>
            <person name="Rodriguez-Brito S."/>
            <person name="Sakthikumar S."/>
            <person name="Salem-Izacc S.M."/>
            <person name="Sykes S.M."/>
            <person name="Teixeira M.M."/>
            <person name="Vallejo M.C."/>
            <person name="Walter M.E."/>
            <person name="Yandava C."/>
            <person name="Young S."/>
            <person name="Zeng Q."/>
            <person name="Zucker J."/>
            <person name="Felipe M.S."/>
            <person name="Goldman G.H."/>
            <person name="Haas B.J."/>
            <person name="McEwen J.G."/>
            <person name="Nino-Vega G."/>
            <person name="Puccia R."/>
            <person name="San-Blas G."/>
            <person name="Soares C.M."/>
            <person name="Birren B.W."/>
            <person name="Cuomo C.A."/>
        </authorList>
    </citation>
    <scope>NUCLEOTIDE SEQUENCE [LARGE SCALE GENOMIC DNA]</scope>
    <source>
        <strain evidence="3 4">Pb18</strain>
    </source>
</reference>
<dbReference type="OrthoDB" id="5593352at2759"/>
<organism evidence="3 4">
    <name type="scientific">Paracoccidioides brasiliensis (strain Pb18)</name>
    <dbReference type="NCBI Taxonomy" id="502780"/>
    <lineage>
        <taxon>Eukaryota</taxon>
        <taxon>Fungi</taxon>
        <taxon>Dikarya</taxon>
        <taxon>Ascomycota</taxon>
        <taxon>Pezizomycotina</taxon>
        <taxon>Eurotiomycetes</taxon>
        <taxon>Eurotiomycetidae</taxon>
        <taxon>Onygenales</taxon>
        <taxon>Ajellomycetaceae</taxon>
        <taxon>Paracoccidioides</taxon>
    </lineage>
</organism>
<feature type="compositionally biased region" description="Basic and acidic residues" evidence="1">
    <location>
        <begin position="427"/>
        <end position="447"/>
    </location>
</feature>
<feature type="compositionally biased region" description="Polar residues" evidence="1">
    <location>
        <begin position="364"/>
        <end position="376"/>
    </location>
</feature>